<evidence type="ECO:0000256" key="3">
    <source>
        <dbReference type="ARBA" id="ARBA00022964"/>
    </source>
</evidence>
<gene>
    <name evidence="7" type="ORF">WKW80_35525</name>
</gene>
<dbReference type="EMBL" id="JBBKZV010000058">
    <property type="protein sequence ID" value="MEJ8827235.1"/>
    <property type="molecule type" value="Genomic_DNA"/>
</dbReference>
<keyword evidence="5" id="KW-0408">Iron</keyword>
<name>A0ABU8WBA5_9BURK</name>
<dbReference type="InterPro" id="IPR051323">
    <property type="entry name" value="AtsK-like"/>
</dbReference>
<feature type="domain" description="TauD/TfdA-like" evidence="6">
    <location>
        <begin position="2"/>
        <end position="272"/>
    </location>
</feature>
<dbReference type="GO" id="GO:0051213">
    <property type="term" value="F:dioxygenase activity"/>
    <property type="evidence" value="ECO:0007669"/>
    <property type="project" value="UniProtKB-KW"/>
</dbReference>
<evidence type="ECO:0000313" key="8">
    <source>
        <dbReference type="Proteomes" id="UP001363010"/>
    </source>
</evidence>
<comment type="caution">
    <text evidence="7">The sequence shown here is derived from an EMBL/GenBank/DDBJ whole genome shotgun (WGS) entry which is preliminary data.</text>
</comment>
<comment type="similarity">
    <text evidence="1">Belongs to the TfdA dioxygenase family.</text>
</comment>
<dbReference type="SUPFAM" id="SSF51197">
    <property type="entry name" value="Clavaminate synthase-like"/>
    <property type="match status" value="1"/>
</dbReference>
<evidence type="ECO:0000256" key="2">
    <source>
        <dbReference type="ARBA" id="ARBA00022723"/>
    </source>
</evidence>
<evidence type="ECO:0000313" key="7">
    <source>
        <dbReference type="EMBL" id="MEJ8827235.1"/>
    </source>
</evidence>
<evidence type="ECO:0000259" key="6">
    <source>
        <dbReference type="Pfam" id="PF02668"/>
    </source>
</evidence>
<evidence type="ECO:0000256" key="4">
    <source>
        <dbReference type="ARBA" id="ARBA00023002"/>
    </source>
</evidence>
<keyword evidence="2" id="KW-0479">Metal-binding</keyword>
<sequence>MKIKPITPAIGAQVMDVHLGEASRDTELFAQIKSALLKHKVLFFRNQDITRAEHVAFASRFGKLEDHPVVGSDPEHPGLVRIYRSDNKHSYENSYHSDGLWRQSPAMGAVLRCIECPEIGGDTIWVNMVQAYEELPQEIQQKIGNLRAKASIEHSFGAVMTPEARLKLGQDHPPVEHPVVRTHPETGEKILYVGGFTTHFANYSTPENVRHGIDKMPGAALLLNYLVSRASIPEYQVRWSWQPGDVAVWDNRSTQHYALNDYWPAPRKMERAGIKGDVPH</sequence>
<dbReference type="InterPro" id="IPR003819">
    <property type="entry name" value="TauD/TfdA-like"/>
</dbReference>
<organism evidence="7 8">
    <name type="scientific">Variovorax humicola</name>
    <dbReference type="NCBI Taxonomy" id="1769758"/>
    <lineage>
        <taxon>Bacteria</taxon>
        <taxon>Pseudomonadati</taxon>
        <taxon>Pseudomonadota</taxon>
        <taxon>Betaproteobacteria</taxon>
        <taxon>Burkholderiales</taxon>
        <taxon>Comamonadaceae</taxon>
        <taxon>Variovorax</taxon>
    </lineage>
</organism>
<keyword evidence="8" id="KW-1185">Reference proteome</keyword>
<dbReference type="InterPro" id="IPR042098">
    <property type="entry name" value="TauD-like_sf"/>
</dbReference>
<keyword evidence="4" id="KW-0560">Oxidoreductase</keyword>
<accession>A0ABU8WBA5</accession>
<dbReference type="Gene3D" id="3.60.130.10">
    <property type="entry name" value="Clavaminate synthase-like"/>
    <property type="match status" value="1"/>
</dbReference>
<proteinExistence type="inferred from homology"/>
<dbReference type="Pfam" id="PF02668">
    <property type="entry name" value="TauD"/>
    <property type="match status" value="1"/>
</dbReference>
<dbReference type="PANTHER" id="PTHR30468">
    <property type="entry name" value="ALPHA-KETOGLUTARATE-DEPENDENT SULFONATE DIOXYGENASE"/>
    <property type="match status" value="1"/>
</dbReference>
<evidence type="ECO:0000256" key="1">
    <source>
        <dbReference type="ARBA" id="ARBA00005896"/>
    </source>
</evidence>
<protein>
    <submittedName>
        <fullName evidence="7">TauD/TfdA family dioxygenase</fullName>
    </submittedName>
</protein>
<dbReference type="RefSeq" id="WP_340368263.1">
    <property type="nucleotide sequence ID" value="NZ_JBBKZV010000058.1"/>
</dbReference>
<dbReference type="Proteomes" id="UP001363010">
    <property type="component" value="Unassembled WGS sequence"/>
</dbReference>
<evidence type="ECO:0000256" key="5">
    <source>
        <dbReference type="ARBA" id="ARBA00023004"/>
    </source>
</evidence>
<dbReference type="PANTHER" id="PTHR30468:SF1">
    <property type="entry name" value="ALPHA-KETOGLUTARATE-DEPENDENT SULFONATE DIOXYGENASE"/>
    <property type="match status" value="1"/>
</dbReference>
<keyword evidence="3 7" id="KW-0223">Dioxygenase</keyword>
<reference evidence="7 8" key="1">
    <citation type="submission" date="2024-03" db="EMBL/GenBank/DDBJ databases">
        <title>Novel species of the genus Variovorax.</title>
        <authorList>
            <person name="Liu Q."/>
            <person name="Xin Y.-H."/>
        </authorList>
    </citation>
    <scope>NUCLEOTIDE SEQUENCE [LARGE SCALE GENOMIC DNA]</scope>
    <source>
        <strain evidence="7 8">KACC 18501</strain>
    </source>
</reference>